<dbReference type="EMBL" id="UINC01002250">
    <property type="protein sequence ID" value="SUZ94610.1"/>
    <property type="molecule type" value="Genomic_DNA"/>
</dbReference>
<reference evidence="2" key="1">
    <citation type="submission" date="2018-05" db="EMBL/GenBank/DDBJ databases">
        <authorList>
            <person name="Lanie J.A."/>
            <person name="Ng W.-L."/>
            <person name="Kazmierczak K.M."/>
            <person name="Andrzejewski T.M."/>
            <person name="Davidsen T.M."/>
            <person name="Wayne K.J."/>
            <person name="Tettelin H."/>
            <person name="Glass J.I."/>
            <person name="Rusch D."/>
            <person name="Podicherti R."/>
            <person name="Tsui H.-C.T."/>
            <person name="Winkler M.E."/>
        </authorList>
    </citation>
    <scope>NUCLEOTIDE SEQUENCE</scope>
</reference>
<dbReference type="CDD" id="cd00538">
    <property type="entry name" value="PA"/>
    <property type="match status" value="1"/>
</dbReference>
<organism evidence="2">
    <name type="scientific">marine metagenome</name>
    <dbReference type="NCBI Taxonomy" id="408172"/>
    <lineage>
        <taxon>unclassified sequences</taxon>
        <taxon>metagenomes</taxon>
        <taxon>ecological metagenomes</taxon>
    </lineage>
</organism>
<dbReference type="PANTHER" id="PTHR10404:SF46">
    <property type="entry name" value="VACUOLAR PROTEIN SORTING-ASSOCIATED PROTEIN 70"/>
    <property type="match status" value="1"/>
</dbReference>
<dbReference type="InterPro" id="IPR046450">
    <property type="entry name" value="PA_dom_sf"/>
</dbReference>
<proteinExistence type="predicted"/>
<dbReference type="Gene3D" id="3.50.30.30">
    <property type="match status" value="1"/>
</dbReference>
<dbReference type="PANTHER" id="PTHR10404">
    <property type="entry name" value="N-ACETYLATED-ALPHA-LINKED ACIDIC DIPEPTIDASE"/>
    <property type="match status" value="1"/>
</dbReference>
<feature type="domain" description="Peptidase M28" evidence="1">
    <location>
        <begin position="267"/>
        <end position="474"/>
    </location>
</feature>
<name>A0A381RRU6_9ZZZZ</name>
<sequence>MYMSTKKTRVMLPFVVLVLLTHISAQGNLLSDNLRDLLHESLSGERAKDHVIQITRHNRIQGSRGYRNSAQYVLQQLRGSGFSDRNALVESYPSDGKIHYQTWQSPSGWDLDYAELRMLEPFEEKIVSYPEIGMSLITYSNPGDVTAEVVWVGTGTSDEDYIGKDVKDKFVLATGYGGSVHRLAVLKYGAKAVVCYLDDDRAREYPDMLQYTGMWPRPDEVDNITFGFNLTNRQGEKLKKLLENGEKVVLKGVATGTGLEPYFMDVVVATIPGSHGSGEELVFSAHLDHPKESANDNASGSAALLDIAQTIHKLVANGRLPRPKRTLRFLWVPEWHGTMAYIDKHPEMVGPARGGKTLANINMDMVGEHLELIHSKLVLTRVPDSVPSVVNDVVAHMAEMVDGMDIRTPRGSLSAFNYRVTPYSGGSDHMMFIDLDIPGVMFSHSPDYTHHTSEDTPDKVDPVELERCEIIATAVMLYLSNLEPEEAVQLAALSAAKGAGRIGDGFQRGQSLISDADKKSAGKAWAEAVNVLDHAEGIEKGVLKSLFTFNNNETVKSVVTGLEGSHKQQAKSYRTVLAALARKKGAISKTPSAVIKNVDSQVPVRTTRGPLAFGLPASKLPKAEAAWYSGKDFTLTGAERFELVNFVDGKMTVTEIRNALSAEFRPIRQREVKRYLEDLIKVGVMKWK</sequence>
<evidence type="ECO:0000259" key="1">
    <source>
        <dbReference type="Pfam" id="PF04389"/>
    </source>
</evidence>
<accession>A0A381RRU6</accession>
<dbReference type="Gene3D" id="3.40.630.10">
    <property type="entry name" value="Zn peptidases"/>
    <property type="match status" value="1"/>
</dbReference>
<protein>
    <recommendedName>
        <fullName evidence="1">Peptidase M28 domain-containing protein</fullName>
    </recommendedName>
</protein>
<dbReference type="AlphaFoldDB" id="A0A381RRU6"/>
<gene>
    <name evidence="2" type="ORF">METZ01_LOCUS47464</name>
</gene>
<dbReference type="SUPFAM" id="SSF52025">
    <property type="entry name" value="PA domain"/>
    <property type="match status" value="1"/>
</dbReference>
<evidence type="ECO:0000313" key="2">
    <source>
        <dbReference type="EMBL" id="SUZ94610.1"/>
    </source>
</evidence>
<dbReference type="InterPro" id="IPR039373">
    <property type="entry name" value="Peptidase_M28B"/>
</dbReference>
<dbReference type="Pfam" id="PF04389">
    <property type="entry name" value="Peptidase_M28"/>
    <property type="match status" value="1"/>
</dbReference>
<dbReference type="SUPFAM" id="SSF53187">
    <property type="entry name" value="Zn-dependent exopeptidases"/>
    <property type="match status" value="1"/>
</dbReference>
<dbReference type="InterPro" id="IPR007484">
    <property type="entry name" value="Peptidase_M28"/>
</dbReference>